<gene>
    <name evidence="2" type="ORF">P4H66_03680</name>
</gene>
<dbReference type="EMBL" id="JARLKZ010000003">
    <property type="protein sequence ID" value="MEC0238971.1"/>
    <property type="molecule type" value="Genomic_DNA"/>
</dbReference>
<evidence type="ECO:0000259" key="1">
    <source>
        <dbReference type="Pfam" id="PF13480"/>
    </source>
</evidence>
<protein>
    <submittedName>
        <fullName evidence="2">GNAT family N-acetyltransferase</fullName>
    </submittedName>
</protein>
<dbReference type="InterPro" id="IPR038740">
    <property type="entry name" value="BioF2-like_GNAT_dom"/>
</dbReference>
<keyword evidence="3" id="KW-1185">Reference proteome</keyword>
<dbReference type="SUPFAM" id="SSF55729">
    <property type="entry name" value="Acyl-CoA N-acyltransferases (Nat)"/>
    <property type="match status" value="1"/>
</dbReference>
<dbReference type="RefSeq" id="WP_326085849.1">
    <property type="nucleotide sequence ID" value="NZ_JARLKZ010000003.1"/>
</dbReference>
<proteinExistence type="predicted"/>
<dbReference type="InterPro" id="IPR016181">
    <property type="entry name" value="Acyl_CoA_acyltransferase"/>
</dbReference>
<evidence type="ECO:0000313" key="2">
    <source>
        <dbReference type="EMBL" id="MEC0238971.1"/>
    </source>
</evidence>
<accession>A0ABU6GGW9</accession>
<reference evidence="2 3" key="1">
    <citation type="submission" date="2023-03" db="EMBL/GenBank/DDBJ databases">
        <title>Bacillus Genome Sequencing.</title>
        <authorList>
            <person name="Dunlap C."/>
        </authorList>
    </citation>
    <scope>NUCLEOTIDE SEQUENCE [LARGE SCALE GENOMIC DNA]</scope>
    <source>
        <strain evidence="2 3">BD-525</strain>
    </source>
</reference>
<dbReference type="Proteomes" id="UP001344632">
    <property type="component" value="Unassembled WGS sequence"/>
</dbReference>
<dbReference type="Pfam" id="PF13480">
    <property type="entry name" value="Acetyltransf_6"/>
    <property type="match status" value="1"/>
</dbReference>
<name>A0ABU6GGW9_9BACL</name>
<comment type="caution">
    <text evidence="2">The sequence shown here is derived from an EMBL/GenBank/DDBJ whole genome shotgun (WGS) entry which is preliminary data.</text>
</comment>
<sequence length="367" mass="43512">MKTVVIRSLEELCGWERPWRELTENLEYPEIFSTWEWLQSYVSHMFGPNRQLFVILVIDQDRCIAAAPMCIVQQSIKWMRIRSLQFIVSGTGETNSFYIHKYVHYMKALKEIFNVLHAHRHEWDCIDLYNIHSLDPVTGLIGQACGSDYDVFSHSRSITPYVNLERFHQGKLARSRIKAIERKERRLRNDLETRLEIHVPVEERTWENLIDMHKERWAQSLFGVQETMRFYGDIISKFHELDGAHISYIEINGSVASAMLTFSHKSKVYLYITSFSQQYMEYGVGLILLNKVMEHYLQSGITEIDLMSGTQEYKFFWSDTVRVNNHIRLIERQSRNTWLKAYTLLQVNKDHLKSFLPKKAQHRRVGR</sequence>
<dbReference type="Gene3D" id="3.40.630.30">
    <property type="match status" value="1"/>
</dbReference>
<evidence type="ECO:0000313" key="3">
    <source>
        <dbReference type="Proteomes" id="UP001344632"/>
    </source>
</evidence>
<organism evidence="2 3">
    <name type="scientific">Paenibacillus dokdonensis</name>
    <dbReference type="NCBI Taxonomy" id="2567944"/>
    <lineage>
        <taxon>Bacteria</taxon>
        <taxon>Bacillati</taxon>
        <taxon>Bacillota</taxon>
        <taxon>Bacilli</taxon>
        <taxon>Bacillales</taxon>
        <taxon>Paenibacillaceae</taxon>
        <taxon>Paenibacillus</taxon>
    </lineage>
</organism>
<feature type="domain" description="BioF2-like acetyltransferase" evidence="1">
    <location>
        <begin position="175"/>
        <end position="314"/>
    </location>
</feature>